<comment type="caution">
    <text evidence="3">The sequence shown here is derived from an EMBL/GenBank/DDBJ whole genome shotgun (WGS) entry which is preliminary data.</text>
</comment>
<evidence type="ECO:0000259" key="2">
    <source>
        <dbReference type="Pfam" id="PF20408"/>
    </source>
</evidence>
<organism evidence="3 4">
    <name type="scientific">Tsukamurella spumae</name>
    <dbReference type="NCBI Taxonomy" id="44753"/>
    <lineage>
        <taxon>Bacteria</taxon>
        <taxon>Bacillati</taxon>
        <taxon>Actinomycetota</taxon>
        <taxon>Actinomycetes</taxon>
        <taxon>Mycobacteriales</taxon>
        <taxon>Tsukamurellaceae</taxon>
        <taxon>Tsukamurella</taxon>
    </lineage>
</organism>
<dbReference type="Pfam" id="PF20408">
    <property type="entry name" value="Abhydrolase_11"/>
    <property type="match status" value="1"/>
</dbReference>
<evidence type="ECO:0000313" key="3">
    <source>
        <dbReference type="EMBL" id="NKY19357.1"/>
    </source>
</evidence>
<dbReference type="RefSeq" id="WP_168546353.1">
    <property type="nucleotide sequence ID" value="NZ_BAAAKS010000063.1"/>
</dbReference>
<keyword evidence="3" id="KW-0378">Hydrolase</keyword>
<dbReference type="PANTHER" id="PTHR13136:SF11">
    <property type="entry name" value="TESTIS-EXPRESSED PROTEIN 30"/>
    <property type="match status" value="1"/>
</dbReference>
<protein>
    <submittedName>
        <fullName evidence="3">Alpha/beta fold hydrolase</fullName>
    </submittedName>
</protein>
<dbReference type="GO" id="GO:0016787">
    <property type="term" value="F:hydrolase activity"/>
    <property type="evidence" value="ECO:0007669"/>
    <property type="project" value="UniProtKB-KW"/>
</dbReference>
<evidence type="ECO:0000313" key="4">
    <source>
        <dbReference type="Proteomes" id="UP000582646"/>
    </source>
</evidence>
<dbReference type="Gene3D" id="3.40.50.1820">
    <property type="entry name" value="alpha/beta hydrolase"/>
    <property type="match status" value="1"/>
</dbReference>
<name>A0A846X1A5_9ACTN</name>
<dbReference type="Proteomes" id="UP000582646">
    <property type="component" value="Unassembled WGS sequence"/>
</dbReference>
<sequence>MTWLSIDDPEGPGAAARATLVLAHGAGGNRDQAMLRLLGVELAQRGVRTVRIDLPFRRQRPKGPPSPSGQAADRASFAETVRLLDVDGPLLWGGHSYGGRMASMAVGEPADGAELPDGLVLLSYPLHPPGRPEKARTAHLPGIEIPTVLVHGKRDPFASPAELAEAAELITGPTTIVEVAAAHDLAPAKSGAPARAADAVIALLDAL</sequence>
<feature type="region of interest" description="Disordered" evidence="1">
    <location>
        <begin position="55"/>
        <end position="74"/>
    </location>
</feature>
<dbReference type="InterPro" id="IPR026555">
    <property type="entry name" value="NSL3/Tex30"/>
</dbReference>
<dbReference type="InterPro" id="IPR046879">
    <property type="entry name" value="KANL3/Tex30_Abhydrolase"/>
</dbReference>
<dbReference type="InterPro" id="IPR029058">
    <property type="entry name" value="AB_hydrolase_fold"/>
</dbReference>
<dbReference type="PANTHER" id="PTHR13136">
    <property type="entry name" value="TESTIS DEVELOPMENT PROTEIN PRTD"/>
    <property type="match status" value="1"/>
</dbReference>
<feature type="domain" description="KANL3/Tex30 alpha/beta hydrolase-like" evidence="2">
    <location>
        <begin position="17"/>
        <end position="190"/>
    </location>
</feature>
<proteinExistence type="predicted"/>
<reference evidence="3 4" key="1">
    <citation type="submission" date="2020-04" db="EMBL/GenBank/DDBJ databases">
        <title>MicrobeNet Type strains.</title>
        <authorList>
            <person name="Nicholson A.C."/>
        </authorList>
    </citation>
    <scope>NUCLEOTIDE SEQUENCE [LARGE SCALE GENOMIC DNA]</scope>
    <source>
        <strain evidence="3 4">DSM 44113</strain>
    </source>
</reference>
<dbReference type="EMBL" id="JAAXOQ010000017">
    <property type="protein sequence ID" value="NKY19357.1"/>
    <property type="molecule type" value="Genomic_DNA"/>
</dbReference>
<dbReference type="SUPFAM" id="SSF53474">
    <property type="entry name" value="alpha/beta-Hydrolases"/>
    <property type="match status" value="1"/>
</dbReference>
<dbReference type="AlphaFoldDB" id="A0A846X1A5"/>
<gene>
    <name evidence="3" type="ORF">HF999_13375</name>
</gene>
<evidence type="ECO:0000256" key="1">
    <source>
        <dbReference type="SAM" id="MobiDB-lite"/>
    </source>
</evidence>
<keyword evidence="4" id="KW-1185">Reference proteome</keyword>
<accession>A0A846X1A5</accession>